<dbReference type="EMBL" id="JAMOIM010000005">
    <property type="protein sequence ID" value="MCW6508380.1"/>
    <property type="molecule type" value="Genomic_DNA"/>
</dbReference>
<protein>
    <submittedName>
        <fullName evidence="2">Exopolysaccharide biosynthesis protein</fullName>
    </submittedName>
</protein>
<keyword evidence="1" id="KW-1133">Transmembrane helix</keyword>
<gene>
    <name evidence="2" type="ORF">M8523_10135</name>
</gene>
<accession>A0AA41Z0W1</accession>
<keyword evidence="3" id="KW-1185">Reference proteome</keyword>
<feature type="transmembrane region" description="Helical" evidence="1">
    <location>
        <begin position="160"/>
        <end position="185"/>
    </location>
</feature>
<evidence type="ECO:0000313" key="2">
    <source>
        <dbReference type="EMBL" id="MCW6508380.1"/>
    </source>
</evidence>
<dbReference type="PANTHER" id="PTHR41795">
    <property type="entry name" value="EXOPOLYSACCHARIDE SYNTHESIS PROTEIN"/>
    <property type="match status" value="1"/>
</dbReference>
<dbReference type="PIRSF" id="PIRSF033239">
    <property type="entry name" value="ExoD"/>
    <property type="match status" value="1"/>
</dbReference>
<keyword evidence="1" id="KW-0472">Membrane</keyword>
<organism evidence="2 3">
    <name type="scientific">Lichenifustis flavocetrariae</name>
    <dbReference type="NCBI Taxonomy" id="2949735"/>
    <lineage>
        <taxon>Bacteria</taxon>
        <taxon>Pseudomonadati</taxon>
        <taxon>Pseudomonadota</taxon>
        <taxon>Alphaproteobacteria</taxon>
        <taxon>Hyphomicrobiales</taxon>
        <taxon>Lichenihabitantaceae</taxon>
        <taxon>Lichenifustis</taxon>
    </lineage>
</organism>
<comment type="caution">
    <text evidence="2">The sequence shown here is derived from an EMBL/GenBank/DDBJ whole genome shotgun (WGS) entry which is preliminary data.</text>
</comment>
<sequence>MSQVLTILANEPGERIAVKTIFGALSDRSFALLVVLLGLPNCLPMPPPIPALCAVVLIVVAGQMVFLRPSPWLPRSLMTRSVPRADFVRAVGRALPFVNRLERWSQPRWNLFDARMGGVLSGLLLMSLAIGMLFAAPFIGQVPFGVAVCLVGLGQVERDGLLVVSGIVAGVIGTALSAGFLYAVFKTVESMI</sequence>
<dbReference type="InterPro" id="IPR010331">
    <property type="entry name" value="ExoD"/>
</dbReference>
<feature type="transmembrane region" description="Helical" evidence="1">
    <location>
        <begin position="49"/>
        <end position="67"/>
    </location>
</feature>
<dbReference type="Proteomes" id="UP001165667">
    <property type="component" value="Unassembled WGS sequence"/>
</dbReference>
<feature type="transmembrane region" description="Helical" evidence="1">
    <location>
        <begin position="118"/>
        <end position="140"/>
    </location>
</feature>
<evidence type="ECO:0000313" key="3">
    <source>
        <dbReference type="Proteomes" id="UP001165667"/>
    </source>
</evidence>
<evidence type="ECO:0000256" key="1">
    <source>
        <dbReference type="SAM" id="Phobius"/>
    </source>
</evidence>
<reference evidence="2" key="1">
    <citation type="submission" date="2022-05" db="EMBL/GenBank/DDBJ databases">
        <authorList>
            <person name="Pankratov T."/>
        </authorList>
    </citation>
    <scope>NUCLEOTIDE SEQUENCE</scope>
    <source>
        <strain evidence="2">BP6-180914</strain>
    </source>
</reference>
<dbReference type="PANTHER" id="PTHR41795:SF1">
    <property type="entry name" value="EXOPOLYSACCHARIDE SYNTHESIS PROTEIN"/>
    <property type="match status" value="1"/>
</dbReference>
<name>A0AA41Z0W1_9HYPH</name>
<dbReference type="Pfam" id="PF06055">
    <property type="entry name" value="ExoD"/>
    <property type="match status" value="1"/>
</dbReference>
<dbReference type="AlphaFoldDB" id="A0AA41Z0W1"/>
<proteinExistence type="predicted"/>
<keyword evidence="1" id="KW-0812">Transmembrane</keyword>